<gene>
    <name evidence="4" type="ORF">JF290_09645</name>
</gene>
<dbReference type="InterPro" id="IPR011990">
    <property type="entry name" value="TPR-like_helical_dom_sf"/>
</dbReference>
<dbReference type="InterPro" id="IPR041664">
    <property type="entry name" value="AAA_16"/>
</dbReference>
<dbReference type="InterPro" id="IPR001054">
    <property type="entry name" value="A/G_cyclase"/>
</dbReference>
<dbReference type="GO" id="GO:0035556">
    <property type="term" value="P:intracellular signal transduction"/>
    <property type="evidence" value="ECO:0007669"/>
    <property type="project" value="InterPro"/>
</dbReference>
<protein>
    <submittedName>
        <fullName evidence="4">AAA family ATPase</fullName>
    </submittedName>
</protein>
<dbReference type="InterPro" id="IPR029787">
    <property type="entry name" value="Nucleotide_cyclase"/>
</dbReference>
<keyword evidence="1" id="KW-0547">Nucleotide-binding</keyword>
<evidence type="ECO:0000256" key="1">
    <source>
        <dbReference type="ARBA" id="ARBA00022741"/>
    </source>
</evidence>
<dbReference type="GO" id="GO:0004016">
    <property type="term" value="F:adenylate cyclase activity"/>
    <property type="evidence" value="ECO:0007669"/>
    <property type="project" value="TreeGrafter"/>
</dbReference>
<organism evidence="4 5">
    <name type="scientific">Sedimentitalea arenosa</name>
    <dbReference type="NCBI Taxonomy" id="2798803"/>
    <lineage>
        <taxon>Bacteria</taxon>
        <taxon>Pseudomonadati</taxon>
        <taxon>Pseudomonadota</taxon>
        <taxon>Alphaproteobacteria</taxon>
        <taxon>Rhodobacterales</taxon>
        <taxon>Paracoccaceae</taxon>
        <taxon>Sedimentitalea</taxon>
    </lineage>
</organism>
<dbReference type="SUPFAM" id="SSF48452">
    <property type="entry name" value="TPR-like"/>
    <property type="match status" value="1"/>
</dbReference>
<dbReference type="PROSITE" id="PS50125">
    <property type="entry name" value="GUANYLATE_CYCLASE_2"/>
    <property type="match status" value="1"/>
</dbReference>
<dbReference type="Pfam" id="PF13191">
    <property type="entry name" value="AAA_16"/>
    <property type="match status" value="1"/>
</dbReference>
<evidence type="ECO:0000259" key="3">
    <source>
        <dbReference type="PROSITE" id="PS50125"/>
    </source>
</evidence>
<keyword evidence="5" id="KW-1185">Reference proteome</keyword>
<dbReference type="Gene3D" id="1.25.40.10">
    <property type="entry name" value="Tetratricopeptide repeat domain"/>
    <property type="match status" value="1"/>
</dbReference>
<dbReference type="RefSeq" id="WP_199024634.1">
    <property type="nucleotide sequence ID" value="NZ_JAELVR010000005.1"/>
</dbReference>
<dbReference type="SUPFAM" id="SSF52540">
    <property type="entry name" value="P-loop containing nucleoside triphosphate hydrolases"/>
    <property type="match status" value="1"/>
</dbReference>
<dbReference type="Proteomes" id="UP000619079">
    <property type="component" value="Unassembled WGS sequence"/>
</dbReference>
<evidence type="ECO:0000313" key="4">
    <source>
        <dbReference type="EMBL" id="MBJ6371790.1"/>
    </source>
</evidence>
<dbReference type="AlphaFoldDB" id="A0A8J7LW41"/>
<dbReference type="InterPro" id="IPR027417">
    <property type="entry name" value="P-loop_NTPase"/>
</dbReference>
<dbReference type="Gene3D" id="3.30.70.1230">
    <property type="entry name" value="Nucleotide cyclase"/>
    <property type="match status" value="1"/>
</dbReference>
<dbReference type="PANTHER" id="PTHR16305">
    <property type="entry name" value="TESTICULAR SOLUBLE ADENYLYL CYCLASE"/>
    <property type="match status" value="1"/>
</dbReference>
<sequence>MQHGARHDVGDRGFDAELKLVTSLFVDLVGSLETISAVGPQHASSYFETYREQLIQIAHHHGGTVGTVAGDGILFLFGAPKANSKHASNACLAALEMMSAAGGQNGSGPQMELRIGMSTGEILVKPVEIDIGWHYDATGVSVHVASRLQSLAKSGTIVMEQMTHDLAGDGFLIEELGPHDIRGLNQSLQLYELRGIRNSSLVARKNGPARFVGRRNEIQKLIEICTAPARDSARVVLIVGDPGIGKSRLISELNAEIEKSNSQQALYCRGFYGLFEPFSAVRECVRQLVVEPDQISREVFLENIMQLRADRQLADVLTATIGNLHAELFSGLDTDAMRPAKNLDSSIGKKLNTIRQGFRNLVDIVRSDGGAVFLIDEFLELDSESKEIFFHLMSAQAEFPGTFVLTCRSERVAELLTRDLANIEVINIAGLSDDASVALAAELNESVQFEAGADPKAISFSDLARRSGGNPLFLQEMMTAYLRGTRDAASRLTADTATLSMAQTPVLQTVIAERIDQFLPKQRTVLKVASVLGEEFPLAILAKVLSRLELEWSSVENLVAGRILAFAKAPDCTYLRFIHPLFREVTANSIVERDEIKFHTAAFEAMEPGLGLGDQALALARAHHAKCARLWAQAGEAFRLAGVLSNGRAMNTQAIEMFNEALAASEHLTDARQRAHVRVNLMLEMRNPLFQIGDLGGVADRLNEAKRTLAVADDPRQRGKILSFESHVSWLRGQPSAAQEAGQKVSDIARGIGDAAMNVRANFHQGLASAAFGHDDKAVGLLGSVVGAISDGVHSDYLGVNRSLLVLAQSYKARSLMYCGRIDESVQAAQSALDAAEPSDDILAHIIARISAGIVFLPADRPGECHAAFKSALSLLDSVEARLMRPVFKANYGLMHLCIGDTESGRALIEQSIKESTKIDLNFELGKKYLYLSFCHLVSGDNELALAALDAGARASTNSEETRVAGIAEQLSKHIRERPPKGRDGVAELFDTSLKTYPAIMALSRSL</sequence>
<dbReference type="EMBL" id="JAELVR010000005">
    <property type="protein sequence ID" value="MBJ6371790.1"/>
    <property type="molecule type" value="Genomic_DNA"/>
</dbReference>
<dbReference type="Pfam" id="PF00211">
    <property type="entry name" value="Guanylate_cyc"/>
    <property type="match status" value="1"/>
</dbReference>
<dbReference type="PANTHER" id="PTHR16305:SF28">
    <property type="entry name" value="GUANYLATE CYCLASE DOMAIN-CONTAINING PROTEIN"/>
    <property type="match status" value="1"/>
</dbReference>
<dbReference type="InterPro" id="IPR003593">
    <property type="entry name" value="AAA+_ATPase"/>
</dbReference>
<evidence type="ECO:0000313" key="5">
    <source>
        <dbReference type="Proteomes" id="UP000619079"/>
    </source>
</evidence>
<dbReference type="SMART" id="SM00044">
    <property type="entry name" value="CYCc"/>
    <property type="match status" value="1"/>
</dbReference>
<dbReference type="GO" id="GO:0005524">
    <property type="term" value="F:ATP binding"/>
    <property type="evidence" value="ECO:0007669"/>
    <property type="project" value="UniProtKB-KW"/>
</dbReference>
<dbReference type="SUPFAM" id="SSF55073">
    <property type="entry name" value="Nucleotide cyclase"/>
    <property type="match status" value="1"/>
</dbReference>
<feature type="domain" description="Guanylate cyclase" evidence="3">
    <location>
        <begin position="22"/>
        <end position="149"/>
    </location>
</feature>
<dbReference type="GO" id="GO:0005737">
    <property type="term" value="C:cytoplasm"/>
    <property type="evidence" value="ECO:0007669"/>
    <property type="project" value="TreeGrafter"/>
</dbReference>
<comment type="caution">
    <text evidence="4">The sequence shown here is derived from an EMBL/GenBank/DDBJ whole genome shotgun (WGS) entry which is preliminary data.</text>
</comment>
<name>A0A8J7LW41_9RHOB</name>
<dbReference type="SMART" id="SM00382">
    <property type="entry name" value="AAA"/>
    <property type="match status" value="1"/>
</dbReference>
<proteinExistence type="predicted"/>
<accession>A0A8J7LW41</accession>
<reference evidence="4" key="1">
    <citation type="submission" date="2020-12" db="EMBL/GenBank/DDBJ databases">
        <title>Sedimentitalea sp. nov., isolated from sand in Incheon.</title>
        <authorList>
            <person name="Kim W."/>
        </authorList>
    </citation>
    <scope>NUCLEOTIDE SEQUENCE</scope>
    <source>
        <strain evidence="4">CAU 1593</strain>
    </source>
</reference>
<keyword evidence="2" id="KW-0067">ATP-binding</keyword>
<dbReference type="Gene3D" id="3.40.50.300">
    <property type="entry name" value="P-loop containing nucleotide triphosphate hydrolases"/>
    <property type="match status" value="1"/>
</dbReference>
<dbReference type="CDD" id="cd07302">
    <property type="entry name" value="CHD"/>
    <property type="match status" value="1"/>
</dbReference>
<evidence type="ECO:0000256" key="2">
    <source>
        <dbReference type="ARBA" id="ARBA00022840"/>
    </source>
</evidence>
<dbReference type="GO" id="GO:0009190">
    <property type="term" value="P:cyclic nucleotide biosynthetic process"/>
    <property type="evidence" value="ECO:0007669"/>
    <property type="project" value="InterPro"/>
</dbReference>